<dbReference type="EMBL" id="FOVN01000001">
    <property type="protein sequence ID" value="SFN39930.1"/>
    <property type="molecule type" value="Genomic_DNA"/>
</dbReference>
<reference evidence="4" key="1">
    <citation type="submission" date="2016-10" db="EMBL/GenBank/DDBJ databases">
        <authorList>
            <person name="Varghese N."/>
            <person name="Submissions S."/>
        </authorList>
    </citation>
    <scope>NUCLEOTIDE SEQUENCE [LARGE SCALE GENOMIC DNA]</scope>
    <source>
        <strain evidence="4">DSM 23925</strain>
    </source>
</reference>
<evidence type="ECO:0000256" key="1">
    <source>
        <dbReference type="SAM" id="Phobius"/>
    </source>
</evidence>
<dbReference type="Proteomes" id="UP000198705">
    <property type="component" value="Unassembled WGS sequence"/>
</dbReference>
<keyword evidence="4" id="KW-1185">Reference proteome</keyword>
<evidence type="ECO:0000259" key="2">
    <source>
        <dbReference type="Pfam" id="PF09851"/>
    </source>
</evidence>
<evidence type="ECO:0000313" key="4">
    <source>
        <dbReference type="Proteomes" id="UP000198705"/>
    </source>
</evidence>
<keyword evidence="1" id="KW-0472">Membrane</keyword>
<dbReference type="AlphaFoldDB" id="A0A1I4YQM8"/>
<dbReference type="Pfam" id="PF09851">
    <property type="entry name" value="SHOCT"/>
    <property type="match status" value="1"/>
</dbReference>
<dbReference type="STRING" id="649333.SAMN04487989_101178"/>
<sequence>MDYKWDFIIVFGVIFLGILIYAGGKKIKRSKSSKAMDILNERYAKGEISKEEYEEIKQKINSKIE</sequence>
<keyword evidence="1" id="KW-1133">Transmembrane helix</keyword>
<keyword evidence="1" id="KW-0812">Transmembrane</keyword>
<accession>A0A1I4YQM8</accession>
<dbReference type="InterPro" id="IPR018649">
    <property type="entry name" value="SHOCT"/>
</dbReference>
<gene>
    <name evidence="3" type="ORF">SAMN04487989_101178</name>
</gene>
<proteinExistence type="predicted"/>
<dbReference type="RefSeq" id="WP_092205772.1">
    <property type="nucleotide sequence ID" value="NZ_FOVN01000001.1"/>
</dbReference>
<dbReference type="OrthoDB" id="5421551at2"/>
<name>A0A1I4YQM8_9FLAO</name>
<feature type="transmembrane region" description="Helical" evidence="1">
    <location>
        <begin position="6"/>
        <end position="24"/>
    </location>
</feature>
<feature type="domain" description="SHOCT" evidence="2">
    <location>
        <begin position="35"/>
        <end position="60"/>
    </location>
</feature>
<protein>
    <submittedName>
        <fullName evidence="3">Putative membrane protein</fullName>
    </submittedName>
</protein>
<evidence type="ECO:0000313" key="3">
    <source>
        <dbReference type="EMBL" id="SFN39930.1"/>
    </source>
</evidence>
<organism evidence="3 4">
    <name type="scientific">Bizionia echini</name>
    <dbReference type="NCBI Taxonomy" id="649333"/>
    <lineage>
        <taxon>Bacteria</taxon>
        <taxon>Pseudomonadati</taxon>
        <taxon>Bacteroidota</taxon>
        <taxon>Flavobacteriia</taxon>
        <taxon>Flavobacteriales</taxon>
        <taxon>Flavobacteriaceae</taxon>
        <taxon>Bizionia</taxon>
    </lineage>
</organism>